<comment type="subcellular location">
    <subcellularLocation>
        <location evidence="5">Cell inner membrane</location>
        <topology evidence="5">Peripheral membrane protein</topology>
        <orientation evidence="5">Cytoplasmic side</orientation>
    </subcellularLocation>
</comment>
<dbReference type="Gene3D" id="3.30.43.10">
    <property type="entry name" value="Uridine Diphospho-n-acetylenolpyruvylglucosamine Reductase, domain 2"/>
    <property type="match status" value="1"/>
</dbReference>
<dbReference type="EMBL" id="AP014545">
    <property type="protein sequence ID" value="BBB27112.1"/>
    <property type="molecule type" value="Genomic_DNA"/>
</dbReference>
<feature type="domain" description="FAD-binding PCMH-type" evidence="8">
    <location>
        <begin position="38"/>
        <end position="213"/>
    </location>
</feature>
<dbReference type="InterPro" id="IPR051264">
    <property type="entry name" value="FAD-oxidored/transferase_4"/>
</dbReference>
<dbReference type="InterPro" id="IPR015409">
    <property type="entry name" value="Lactate_DH_C"/>
</dbReference>
<evidence type="ECO:0000256" key="3">
    <source>
        <dbReference type="ARBA" id="ARBA00022827"/>
    </source>
</evidence>
<dbReference type="GO" id="GO:0071949">
    <property type="term" value="F:FAD binding"/>
    <property type="evidence" value="ECO:0007669"/>
    <property type="project" value="InterPro"/>
</dbReference>
<dbReference type="InterPro" id="IPR016167">
    <property type="entry name" value="FAD-bd_PCMH_sub1"/>
</dbReference>
<dbReference type="InterPro" id="IPR016172">
    <property type="entry name" value="D-lactate_DH_C-sub1"/>
</dbReference>
<feature type="binding site" evidence="5 7">
    <location>
        <begin position="81"/>
        <end position="82"/>
    </location>
    <ligand>
        <name>FAD</name>
        <dbReference type="ChEBI" id="CHEBI:57692"/>
    </ligand>
</feature>
<dbReference type="KEGG" id="ajp:AMJAP_2523"/>
<keyword evidence="5 6" id="KW-0874">Quinone</keyword>
<keyword evidence="5" id="KW-1003">Cell membrane</keyword>
<dbReference type="NCBIfam" id="NF008387">
    <property type="entry name" value="PRK11183.1"/>
    <property type="match status" value="1"/>
</dbReference>
<dbReference type="HAMAP" id="MF_02092">
    <property type="entry name" value="DLDH_Dld"/>
    <property type="match status" value="1"/>
</dbReference>
<feature type="binding site" evidence="7">
    <location>
        <position position="254"/>
    </location>
    <ligand>
        <name>FAD</name>
        <dbReference type="ChEBI" id="CHEBI:57692"/>
    </ligand>
</feature>
<dbReference type="Gene3D" id="3.30.465.10">
    <property type="match status" value="1"/>
</dbReference>
<dbReference type="InterPro" id="IPR016169">
    <property type="entry name" value="FAD-bd_PCMH_sub2"/>
</dbReference>
<dbReference type="PROSITE" id="PS51387">
    <property type="entry name" value="FAD_PCMH"/>
    <property type="match status" value="1"/>
</dbReference>
<dbReference type="GO" id="GO:0022904">
    <property type="term" value="P:respiratory electron transport chain"/>
    <property type="evidence" value="ECO:0007669"/>
    <property type="project" value="InterPro"/>
</dbReference>
<dbReference type="EC" id="1.1.5.12" evidence="5"/>
<keyword evidence="4 5" id="KW-0560">Oxidoreductase</keyword>
<evidence type="ECO:0000313" key="10">
    <source>
        <dbReference type="Proteomes" id="UP000595663"/>
    </source>
</evidence>
<keyword evidence="3 5" id="KW-0274">FAD</keyword>
<dbReference type="GO" id="GO:0102029">
    <property type="term" value="F:D-lactate dehydrogenase (quinone) activity"/>
    <property type="evidence" value="ECO:0007669"/>
    <property type="project" value="UniProtKB-EC"/>
</dbReference>
<organism evidence="9 10">
    <name type="scientific">Amphritea japonica ATCC BAA-1530</name>
    <dbReference type="NCBI Taxonomy" id="1278309"/>
    <lineage>
        <taxon>Bacteria</taxon>
        <taxon>Pseudomonadati</taxon>
        <taxon>Pseudomonadota</taxon>
        <taxon>Gammaproteobacteria</taxon>
        <taxon>Oceanospirillales</taxon>
        <taxon>Oceanospirillaceae</taxon>
        <taxon>Amphritea</taxon>
    </lineage>
</organism>
<dbReference type="RefSeq" id="WP_019620080.1">
    <property type="nucleotide sequence ID" value="NZ_AP014545.1"/>
</dbReference>
<dbReference type="Proteomes" id="UP000595663">
    <property type="component" value="Chromosome"/>
</dbReference>
<dbReference type="InterPro" id="IPR012256">
    <property type="entry name" value="D_lactate_DH"/>
</dbReference>
<dbReference type="InterPro" id="IPR016166">
    <property type="entry name" value="FAD-bd_PCMH"/>
</dbReference>
<comment type="similarity">
    <text evidence="5">Belongs to the quinone-dependent D-lactate dehydrogenase family.</text>
</comment>
<dbReference type="Pfam" id="PF01565">
    <property type="entry name" value="FAD_binding_4"/>
    <property type="match status" value="1"/>
</dbReference>
<dbReference type="PANTHER" id="PTHR43716">
    <property type="entry name" value="D-2-HYDROXYGLUTARATE DEHYDROGENASE, MITOCHONDRIAL"/>
    <property type="match status" value="1"/>
</dbReference>
<dbReference type="InterPro" id="IPR006094">
    <property type="entry name" value="Oxid_FAD_bind_N"/>
</dbReference>
<keyword evidence="5" id="KW-0997">Cell inner membrane</keyword>
<dbReference type="InterPro" id="IPR016164">
    <property type="entry name" value="FAD-linked_Oxase-like_C"/>
</dbReference>
<dbReference type="GO" id="GO:0055085">
    <property type="term" value="P:transmembrane transport"/>
    <property type="evidence" value="ECO:0007669"/>
    <property type="project" value="InterPro"/>
</dbReference>
<dbReference type="PIRSF" id="PIRSF000101">
    <property type="entry name" value="D-lactate_dh"/>
    <property type="match status" value="1"/>
</dbReference>
<protein>
    <recommendedName>
        <fullName evidence="5">Quinone-dependent D-lactate dehydrogenase</fullName>
        <ecNumber evidence="5">1.1.5.12</ecNumber>
    </recommendedName>
    <alternativeName>
        <fullName evidence="5">D-lactate dehydrogenase</fullName>
        <shortName evidence="5">D-LDH</shortName>
    </alternativeName>
</protein>
<dbReference type="GO" id="GO:0048038">
    <property type="term" value="F:quinone binding"/>
    <property type="evidence" value="ECO:0007669"/>
    <property type="project" value="UniProtKB-KW"/>
</dbReference>
<proteinExistence type="inferred from homology"/>
<feature type="binding site" evidence="5 7">
    <location>
        <position position="140"/>
    </location>
    <ligand>
        <name>FAD</name>
        <dbReference type="ChEBI" id="CHEBI:57692"/>
    </ligand>
</feature>
<feature type="binding site" evidence="5 7">
    <location>
        <position position="157"/>
    </location>
    <ligand>
        <name>FAD</name>
        <dbReference type="ChEBI" id="CHEBI:57692"/>
    </ligand>
</feature>
<dbReference type="GO" id="GO:0006089">
    <property type="term" value="P:lactate metabolic process"/>
    <property type="evidence" value="ECO:0007669"/>
    <property type="project" value="UniProtKB-UniRule"/>
</dbReference>
<evidence type="ECO:0000256" key="5">
    <source>
        <dbReference type="HAMAP-Rule" id="MF_02092"/>
    </source>
</evidence>
<sequence length="577" mass="64579">MNQTKDNIFFNTLRDALTAGRVLTDERSTRRYRKGIRVGNGAACAVALPNTLVEFWHALEACVAHNKIILVQAANTGLTGGSTPDGDDYDRDVVIINTRRLDKLILLDQGKQVIALAGATLFQLEDKLKPLKRSPHSIIGSSCIGASIVGGVCNNSGGNLVNRGPAYTEMALFAEITTEGKLQLINNLGITLGGSPEQILSNLENGTLKKVPILATSANASDYEYQQRVRDVNAKTPARFNADKRRLHDASGCAGKLAVFAVRLDTFTEPQQDQVFYIGTNNPEEFTELRKRILTQFKELPEMGEYMHRSYFDGADKYCKDTFLFINLLGSSFLPKLFSFKAKVDSFLGRIPFLPNNLSDRFLQLTGKLYPDHLPKRLREYRKRFEHHLMVKANDGAIAETRQLLQEYYGADSSSNSKRNGEWFTCTDKEGDAAQLHRFVAGGASARYAIVHADEVEGLMPLDVALPRNTEDWHQLLSQEVLDKLAAPFQLSHFFCMVFHWDFVVKKGVDIPALKRQILNELDSRGAKYPAEHNVGHLYQAEPDLANFYQNLDPTNSFNAGVGKMSKRKYYKTITNE</sequence>
<evidence type="ECO:0000256" key="6">
    <source>
        <dbReference type="PIRNR" id="PIRNR000101"/>
    </source>
</evidence>
<dbReference type="OrthoDB" id="9772552at2"/>
<gene>
    <name evidence="5 9" type="primary">dld</name>
    <name evidence="9" type="ORF">AMJAP_2523</name>
</gene>
<evidence type="ECO:0000256" key="2">
    <source>
        <dbReference type="ARBA" id="ARBA00022630"/>
    </source>
</evidence>
<comment type="catalytic activity">
    <reaction evidence="5 6">
        <text>(R)-lactate + a quinone = a quinol + pyruvate</text>
        <dbReference type="Rhea" id="RHEA:51468"/>
        <dbReference type="ChEBI" id="CHEBI:15361"/>
        <dbReference type="ChEBI" id="CHEBI:16004"/>
        <dbReference type="ChEBI" id="CHEBI:24646"/>
        <dbReference type="ChEBI" id="CHEBI:132124"/>
        <dbReference type="EC" id="1.1.5.12"/>
    </reaction>
</comment>
<dbReference type="InterPro" id="IPR036318">
    <property type="entry name" value="FAD-bd_PCMH-like_sf"/>
</dbReference>
<reference evidence="9 10" key="1">
    <citation type="journal article" date="2008" name="Int. J. Syst. Evol. Microbiol.">
        <title>Amphritea japonica sp. nov. and Amphritea balenae sp. nov., isolated from the sediment adjacent to sperm whale carcasses off Kagoshima, Japan.</title>
        <authorList>
            <person name="Miyazaki M."/>
            <person name="Nogi Y."/>
            <person name="Fujiwara Y."/>
            <person name="Kawato M."/>
            <person name="Nagahama T."/>
            <person name="Kubokawa K."/>
            <person name="Horikoshi K."/>
        </authorList>
    </citation>
    <scope>NUCLEOTIDE SEQUENCE [LARGE SCALE GENOMIC DNA]</scope>
    <source>
        <strain evidence="9 10">ATCC BAA-1530</strain>
    </source>
</reference>
<name>A0A7R6PBS0_9GAMM</name>
<evidence type="ECO:0000256" key="1">
    <source>
        <dbReference type="ARBA" id="ARBA00001974"/>
    </source>
</evidence>
<dbReference type="Gene3D" id="3.30.1370.20">
    <property type="entry name" value="D-lactate dehydrogenase, cap domain, subdomain 2"/>
    <property type="match status" value="1"/>
</dbReference>
<accession>A0A7R6PBS0</accession>
<dbReference type="Pfam" id="PF09330">
    <property type="entry name" value="Lact-deh-memb"/>
    <property type="match status" value="1"/>
</dbReference>
<dbReference type="SUPFAM" id="SSF55103">
    <property type="entry name" value="FAD-linked oxidases, C-terminal domain"/>
    <property type="match status" value="1"/>
</dbReference>
<evidence type="ECO:0000313" key="9">
    <source>
        <dbReference type="EMBL" id="BBB27112.1"/>
    </source>
</evidence>
<dbReference type="InterPro" id="IPR016173">
    <property type="entry name" value="D-lactate_DH_C-sub2"/>
</dbReference>
<evidence type="ECO:0000259" key="8">
    <source>
        <dbReference type="PROSITE" id="PS51387"/>
    </source>
</evidence>
<dbReference type="AlphaFoldDB" id="A0A7R6PBS0"/>
<keyword evidence="5" id="KW-0472">Membrane</keyword>
<comment type="cofactor">
    <cofactor evidence="1 5 6 7">
        <name>FAD</name>
        <dbReference type="ChEBI" id="CHEBI:57692"/>
    </cofactor>
</comment>
<feature type="binding site" evidence="5 7">
    <location>
        <begin position="73"/>
        <end position="77"/>
    </location>
    <ligand>
        <name>FAD</name>
        <dbReference type="ChEBI" id="CHEBI:57692"/>
    </ligand>
</feature>
<dbReference type="SUPFAM" id="SSF56176">
    <property type="entry name" value="FAD-binding/transporter-associated domain-like"/>
    <property type="match status" value="1"/>
</dbReference>
<dbReference type="GO" id="GO:0004458">
    <property type="term" value="F:D-lactate dehydrogenase (cytochrome) activity"/>
    <property type="evidence" value="ECO:0007669"/>
    <property type="project" value="UniProtKB-UniRule"/>
</dbReference>
<evidence type="ECO:0000256" key="7">
    <source>
        <dbReference type="PIRSR" id="PIRSR000101-1"/>
    </source>
</evidence>
<keyword evidence="2 5" id="KW-0285">Flavoprotein</keyword>
<feature type="binding site" evidence="5 7">
    <location>
        <position position="147"/>
    </location>
    <ligand>
        <name>FAD</name>
        <dbReference type="ChEBI" id="CHEBI:57692"/>
    </ligand>
</feature>
<dbReference type="PANTHER" id="PTHR43716:SF1">
    <property type="entry name" value="D-2-HYDROXYGLUTARATE DEHYDROGENASE, MITOCHONDRIAL"/>
    <property type="match status" value="1"/>
</dbReference>
<dbReference type="GO" id="GO:0031234">
    <property type="term" value="C:extrinsic component of cytoplasmic side of plasma membrane"/>
    <property type="evidence" value="ECO:0007669"/>
    <property type="project" value="UniProtKB-UniRule"/>
</dbReference>
<keyword evidence="10" id="KW-1185">Reference proteome</keyword>
<comment type="function">
    <text evidence="5 6">Catalyzes the oxidation of D-lactate to pyruvate.</text>
</comment>
<evidence type="ECO:0000256" key="4">
    <source>
        <dbReference type="ARBA" id="ARBA00023002"/>
    </source>
</evidence>
<feature type="binding site" evidence="5 7">
    <location>
        <position position="259"/>
    </location>
    <ligand>
        <name>FAD</name>
        <dbReference type="ChEBI" id="CHEBI:57692"/>
    </ligand>
</feature>
<dbReference type="Gene3D" id="3.30.70.610">
    <property type="entry name" value="D-lactate dehydrogenase, cap domain, subdomain 1"/>
    <property type="match status" value="2"/>
</dbReference>